<dbReference type="AlphaFoldDB" id="A0A9D7SZ22"/>
<dbReference type="EMBL" id="JADKGY010000030">
    <property type="protein sequence ID" value="MBK9984577.1"/>
    <property type="molecule type" value="Genomic_DNA"/>
</dbReference>
<comment type="caution">
    <text evidence="2">The sequence shown here is derived from an EMBL/GenBank/DDBJ whole genome shotgun (WGS) entry which is preliminary data.</text>
</comment>
<dbReference type="Proteomes" id="UP000808337">
    <property type="component" value="Unassembled WGS sequence"/>
</dbReference>
<keyword evidence="1" id="KW-1133">Transmembrane helix</keyword>
<feature type="transmembrane region" description="Helical" evidence="1">
    <location>
        <begin position="6"/>
        <end position="24"/>
    </location>
</feature>
<keyword evidence="1" id="KW-0472">Membrane</keyword>
<evidence type="ECO:0000313" key="2">
    <source>
        <dbReference type="EMBL" id="MBK9984577.1"/>
    </source>
</evidence>
<gene>
    <name evidence="2" type="ORF">IPP15_19800</name>
</gene>
<reference evidence="2 3" key="1">
    <citation type="submission" date="2020-10" db="EMBL/GenBank/DDBJ databases">
        <title>Connecting structure to function with the recovery of over 1000 high-quality activated sludge metagenome-assembled genomes encoding full-length rRNA genes using long-read sequencing.</title>
        <authorList>
            <person name="Singleton C.M."/>
            <person name="Petriglieri F."/>
            <person name="Kristensen J.M."/>
            <person name="Kirkegaard R.H."/>
            <person name="Michaelsen T.Y."/>
            <person name="Andersen M.H."/>
            <person name="Karst S.M."/>
            <person name="Dueholm M.S."/>
            <person name="Nielsen P.H."/>
            <person name="Albertsen M."/>
        </authorList>
    </citation>
    <scope>NUCLEOTIDE SEQUENCE [LARGE SCALE GENOMIC DNA]</scope>
    <source>
        <strain evidence="2">Ribe_18-Q3-R11-54_MAXAC.273</strain>
    </source>
</reference>
<sequence>MEFTPILIGAIVGIAIGYILFSLLSKGKNVSKAEYDALNKNLNDSSTNLKLAEDRLKSQQDSLSHFSKKPM</sequence>
<evidence type="ECO:0000313" key="3">
    <source>
        <dbReference type="Proteomes" id="UP000808337"/>
    </source>
</evidence>
<keyword evidence="1" id="KW-0812">Transmembrane</keyword>
<protein>
    <recommendedName>
        <fullName evidence="4">DNA recombination protein RmuC</fullName>
    </recommendedName>
</protein>
<proteinExistence type="predicted"/>
<evidence type="ECO:0000256" key="1">
    <source>
        <dbReference type="SAM" id="Phobius"/>
    </source>
</evidence>
<evidence type="ECO:0008006" key="4">
    <source>
        <dbReference type="Google" id="ProtNLM"/>
    </source>
</evidence>
<accession>A0A9D7SZ22</accession>
<name>A0A9D7SZ22_9BACT</name>
<organism evidence="2 3">
    <name type="scientific">Candidatus Opimibacter skivensis</name>
    <dbReference type="NCBI Taxonomy" id="2982028"/>
    <lineage>
        <taxon>Bacteria</taxon>
        <taxon>Pseudomonadati</taxon>
        <taxon>Bacteroidota</taxon>
        <taxon>Saprospiria</taxon>
        <taxon>Saprospirales</taxon>
        <taxon>Saprospiraceae</taxon>
        <taxon>Candidatus Opimibacter</taxon>
    </lineage>
</organism>